<feature type="transmembrane region" description="Helical" evidence="8">
    <location>
        <begin position="156"/>
        <end position="185"/>
    </location>
</feature>
<feature type="transmembrane region" description="Helical" evidence="8">
    <location>
        <begin position="21"/>
        <end position="42"/>
    </location>
</feature>
<dbReference type="PANTHER" id="PTHR22730">
    <property type="entry name" value="PROMININ PROM PROTEIN"/>
    <property type="match status" value="1"/>
</dbReference>
<evidence type="ECO:0000256" key="7">
    <source>
        <dbReference type="SAM" id="MobiDB-lite"/>
    </source>
</evidence>
<accession>A0A0Q9WHC9</accession>
<dbReference type="Proteomes" id="UP000008792">
    <property type="component" value="Unassembled WGS sequence"/>
</dbReference>
<evidence type="ECO:0000256" key="2">
    <source>
        <dbReference type="ARBA" id="ARBA00006058"/>
    </source>
</evidence>
<evidence type="ECO:0000256" key="3">
    <source>
        <dbReference type="ARBA" id="ARBA00022692"/>
    </source>
</evidence>
<keyword evidence="6" id="KW-0325">Glycoprotein</keyword>
<proteinExistence type="inferred from homology"/>
<keyword evidence="11" id="KW-1185">Reference proteome</keyword>
<dbReference type="AlphaFoldDB" id="A0A0Q9WHC9"/>
<evidence type="ECO:0000256" key="4">
    <source>
        <dbReference type="ARBA" id="ARBA00022989"/>
    </source>
</evidence>
<keyword evidence="5 8" id="KW-0472">Membrane</keyword>
<dbReference type="SMR" id="A0A0Q9WHC9"/>
<feature type="transmembrane region" description="Helical" evidence="8">
    <location>
        <begin position="525"/>
        <end position="552"/>
    </location>
</feature>
<keyword evidence="4 8" id="KW-1133">Transmembrane helix</keyword>
<feature type="transmembrane region" description="Helical" evidence="8">
    <location>
        <begin position="847"/>
        <end position="866"/>
    </location>
</feature>
<evidence type="ECO:0000313" key="10">
    <source>
        <dbReference type="EMBL" id="KRF83850.1"/>
    </source>
</evidence>
<dbReference type="InParanoid" id="A0A0Q9WHC9"/>
<dbReference type="Pfam" id="PF05478">
    <property type="entry name" value="Prominin"/>
    <property type="match status" value="1"/>
</dbReference>
<keyword evidence="3 8" id="KW-0812">Transmembrane</keyword>
<evidence type="ECO:0000313" key="9">
    <source>
        <dbReference type="EMBL" id="KRF83849.1"/>
    </source>
</evidence>
<dbReference type="OrthoDB" id="6229420at2759"/>
<organism evidence="10 11">
    <name type="scientific">Drosophila virilis</name>
    <name type="common">Fruit fly</name>
    <dbReference type="NCBI Taxonomy" id="7244"/>
    <lineage>
        <taxon>Eukaryota</taxon>
        <taxon>Metazoa</taxon>
        <taxon>Ecdysozoa</taxon>
        <taxon>Arthropoda</taxon>
        <taxon>Hexapoda</taxon>
        <taxon>Insecta</taxon>
        <taxon>Pterygota</taxon>
        <taxon>Neoptera</taxon>
        <taxon>Endopterygota</taxon>
        <taxon>Diptera</taxon>
        <taxon>Brachycera</taxon>
        <taxon>Muscomorpha</taxon>
        <taxon>Ephydroidea</taxon>
        <taxon>Drosophilidae</taxon>
        <taxon>Drosophila</taxon>
    </lineage>
</organism>
<comment type="similarity">
    <text evidence="2">Belongs to the prominin family.</text>
</comment>
<comment type="subcellular location">
    <subcellularLocation>
        <location evidence="1">Membrane</location>
        <topology evidence="1">Multi-pass membrane protein</topology>
    </subcellularLocation>
</comment>
<feature type="transmembrane region" description="Helical" evidence="8">
    <location>
        <begin position="206"/>
        <end position="233"/>
    </location>
</feature>
<feature type="transmembrane region" description="Helical" evidence="8">
    <location>
        <begin position="484"/>
        <end position="504"/>
    </location>
</feature>
<evidence type="ECO:0000256" key="6">
    <source>
        <dbReference type="ARBA" id="ARBA00023180"/>
    </source>
</evidence>
<evidence type="ECO:0000256" key="8">
    <source>
        <dbReference type="SAM" id="Phobius"/>
    </source>
</evidence>
<reference evidence="10" key="2">
    <citation type="journal article" date="2008" name="Bioinformatics">
        <title>Assembly reconciliation.</title>
        <authorList>
            <person name="Zimin A.V."/>
            <person name="Smith D.R."/>
            <person name="Sutton G."/>
            <person name="Yorke J.A."/>
        </authorList>
    </citation>
    <scope>NUCLEOTIDE SEQUENCE</scope>
    <source>
        <strain evidence="10">TSC#15010-1051.87</strain>
    </source>
</reference>
<evidence type="ECO:0000313" key="11">
    <source>
        <dbReference type="Proteomes" id="UP000008792"/>
    </source>
</evidence>
<dbReference type="InterPro" id="IPR008795">
    <property type="entry name" value="Prominin"/>
</dbReference>
<dbReference type="EMBL" id="CH940647">
    <property type="protein sequence ID" value="KRF83850.1"/>
    <property type="molecule type" value="Genomic_DNA"/>
</dbReference>
<protein>
    <submittedName>
        <fullName evidence="9">Uncharacterized protein, isoform A</fullName>
    </submittedName>
    <submittedName>
        <fullName evidence="10">Uncharacterized protein, isoform B</fullName>
    </submittedName>
</protein>
<dbReference type="EMBL" id="CH940647">
    <property type="protein sequence ID" value="KRF83849.1"/>
    <property type="molecule type" value="Genomic_DNA"/>
</dbReference>
<sequence length="952" mass="106841">MRMPKDSSNYVKSRTKHRKRVASLAICGIRIILFGCALSTLMRPTQAEVKELTAEEVDSVIGPRSDNANAGEQMGHLHFPSIEYTPFESKANYTEETIYSTAFTDSLHGFTHSLFDKIVVRGHLIPPGYIMVKNGDTFALGPNVEKNDWRTLLSEYFVALFLVIFLLVLIIIMPFLGVCYCCFCCCKRCSQGCPFCDKKDDDCRRLICGIILAILLIGVLFGMIVAIASNILLDHGFEYTRETMRRASQDTCTFLRETSNHIEHLLVRNYQEMDTHMTDILINAHHHVFMDLLQTSQADVLFDIERILNSMPKALVLFREVHKLEKDLRFYGAQLRDGLRSVKRDLSFALAALCGNRDCLNFLKGSNIETLDTSKCLHFDELPVSSKYIHLVDELIHNDTANIPSDAIYRLQSIGVYIKQAIDPVTPPLIRDLHEGITQFHNQAQNMRNIIDSVISHIHFETLKGTKSLDDVYDKFGVYRKGSNLLICVMLGIVLFLLILALIFGCLGRLRHSQAVIFCSKGTGAIFLFFAIILIFCVLSAILLVGLFYFVIGLITYQGVCAPLRDETKNAFFRQMDATIDLQQYFPKNDSNWQPAAPMHISAAIEACEANETIFNLLQRNNLYDVNDLVRIEVIAAHPTPNGTIFPANVSTYEVLTQQEKDGLNVAAQSNLSDYHSSIFLKHLCKTVAPVDLPRMIAQLRNLRSGLPSVWGIYDTAIIALGNQAFALEKYNKELADRVRSTLIKLTNKLLEIDRLILYEDRPFGESIEKLIQLADASEVYLRNSSESLVNALRQNLSLFLEDEVANYIEMVVNFCNRDVGRCAPLAYIYYRGVDLICHRLVDPMNGFWLGVLICGVLLLPILFVAHRLLCLYNKIYPSSTAAVAVAAGGCPICTGGGLPGLPLLPITFGVCNELDDNRYTDRNAAVRPPAAADELESLESPLSISSKHKQE</sequence>
<reference evidence="10 11" key="1">
    <citation type="journal article" date="2007" name="Nature">
        <title>Evolution of genes and genomes on the Drosophila phylogeny.</title>
        <authorList>
            <consortium name="Drosophila 12 Genomes Consortium"/>
            <person name="Clark A.G."/>
            <person name="Eisen M.B."/>
            <person name="Smith D.R."/>
            <person name="Bergman C.M."/>
            <person name="Oliver B."/>
            <person name="Markow T.A."/>
            <person name="Kaufman T.C."/>
            <person name="Kellis M."/>
            <person name="Gelbart W."/>
            <person name="Iyer V.N."/>
            <person name="Pollard D.A."/>
            <person name="Sackton T.B."/>
            <person name="Larracuente A.M."/>
            <person name="Singh N.D."/>
            <person name="Abad J.P."/>
            <person name="Abt D.N."/>
            <person name="Adryan B."/>
            <person name="Aguade M."/>
            <person name="Akashi H."/>
            <person name="Anderson W.W."/>
            <person name="Aquadro C.F."/>
            <person name="Ardell D.H."/>
            <person name="Arguello R."/>
            <person name="Artieri C.G."/>
            <person name="Barbash D.A."/>
            <person name="Barker D."/>
            <person name="Barsanti P."/>
            <person name="Batterham P."/>
            <person name="Batzoglou S."/>
            <person name="Begun D."/>
            <person name="Bhutkar A."/>
            <person name="Blanco E."/>
            <person name="Bosak S.A."/>
            <person name="Bradley R.K."/>
            <person name="Brand A.D."/>
            <person name="Brent M.R."/>
            <person name="Brooks A.N."/>
            <person name="Brown R.H."/>
            <person name="Butlin R.K."/>
            <person name="Caggese C."/>
            <person name="Calvi B.R."/>
            <person name="Bernardo de Carvalho A."/>
            <person name="Caspi A."/>
            <person name="Castrezana S."/>
            <person name="Celniker S.E."/>
            <person name="Chang J.L."/>
            <person name="Chapple C."/>
            <person name="Chatterji S."/>
            <person name="Chinwalla A."/>
            <person name="Civetta A."/>
            <person name="Clifton S.W."/>
            <person name="Comeron J.M."/>
            <person name="Costello J.C."/>
            <person name="Coyne J.A."/>
            <person name="Daub J."/>
            <person name="David R.G."/>
            <person name="Delcher A.L."/>
            <person name="Delehaunty K."/>
            <person name="Do C.B."/>
            <person name="Ebling H."/>
            <person name="Edwards K."/>
            <person name="Eickbush T."/>
            <person name="Evans J.D."/>
            <person name="Filipski A."/>
            <person name="Findeiss S."/>
            <person name="Freyhult E."/>
            <person name="Fulton L."/>
            <person name="Fulton R."/>
            <person name="Garcia A.C."/>
            <person name="Gardiner A."/>
            <person name="Garfield D.A."/>
            <person name="Garvin B.E."/>
            <person name="Gibson G."/>
            <person name="Gilbert D."/>
            <person name="Gnerre S."/>
            <person name="Godfrey J."/>
            <person name="Good R."/>
            <person name="Gotea V."/>
            <person name="Gravely B."/>
            <person name="Greenberg A.J."/>
            <person name="Griffiths-Jones S."/>
            <person name="Gross S."/>
            <person name="Guigo R."/>
            <person name="Gustafson E.A."/>
            <person name="Haerty W."/>
            <person name="Hahn M.W."/>
            <person name="Halligan D.L."/>
            <person name="Halpern A.L."/>
            <person name="Halter G.M."/>
            <person name="Han M.V."/>
            <person name="Heger A."/>
            <person name="Hillier L."/>
            <person name="Hinrichs A.S."/>
            <person name="Holmes I."/>
            <person name="Hoskins R.A."/>
            <person name="Hubisz M.J."/>
            <person name="Hultmark D."/>
            <person name="Huntley M.A."/>
            <person name="Jaffe D.B."/>
            <person name="Jagadeeshan S."/>
            <person name="Jeck W.R."/>
            <person name="Johnson J."/>
            <person name="Jones C.D."/>
            <person name="Jordan W.C."/>
            <person name="Karpen G.H."/>
            <person name="Kataoka E."/>
            <person name="Keightley P.D."/>
            <person name="Kheradpour P."/>
            <person name="Kirkness E.F."/>
            <person name="Koerich L.B."/>
            <person name="Kristiansen K."/>
            <person name="Kudrna D."/>
            <person name="Kulathinal R.J."/>
            <person name="Kumar S."/>
            <person name="Kwok R."/>
            <person name="Lander E."/>
            <person name="Langley C.H."/>
            <person name="Lapoint R."/>
            <person name="Lazzaro B.P."/>
            <person name="Lee S.J."/>
            <person name="Levesque L."/>
            <person name="Li R."/>
            <person name="Lin C.F."/>
            <person name="Lin M.F."/>
            <person name="Lindblad-Toh K."/>
            <person name="Llopart A."/>
            <person name="Long M."/>
            <person name="Low L."/>
            <person name="Lozovsky E."/>
            <person name="Lu J."/>
            <person name="Luo M."/>
            <person name="Machado C.A."/>
            <person name="Makalowski W."/>
            <person name="Marzo M."/>
            <person name="Matsuda M."/>
            <person name="Matzkin L."/>
            <person name="McAllister B."/>
            <person name="McBride C.S."/>
            <person name="McKernan B."/>
            <person name="McKernan K."/>
            <person name="Mendez-Lago M."/>
            <person name="Minx P."/>
            <person name="Mollenhauer M.U."/>
            <person name="Montooth K."/>
            <person name="Mount S.M."/>
            <person name="Mu X."/>
            <person name="Myers E."/>
            <person name="Negre B."/>
            <person name="Newfeld S."/>
            <person name="Nielsen R."/>
            <person name="Noor M.A."/>
            <person name="O'Grady P."/>
            <person name="Pachter L."/>
            <person name="Papaceit M."/>
            <person name="Parisi M.J."/>
            <person name="Parisi M."/>
            <person name="Parts L."/>
            <person name="Pedersen J.S."/>
            <person name="Pesole G."/>
            <person name="Phillippy A.M."/>
            <person name="Ponting C.P."/>
            <person name="Pop M."/>
            <person name="Porcelli D."/>
            <person name="Powell J.R."/>
            <person name="Prohaska S."/>
            <person name="Pruitt K."/>
            <person name="Puig M."/>
            <person name="Quesneville H."/>
            <person name="Ram K.R."/>
            <person name="Rand D."/>
            <person name="Rasmussen M.D."/>
            <person name="Reed L.K."/>
            <person name="Reenan R."/>
            <person name="Reily A."/>
            <person name="Remington K.A."/>
            <person name="Rieger T.T."/>
            <person name="Ritchie M.G."/>
            <person name="Robin C."/>
            <person name="Rogers Y.H."/>
            <person name="Rohde C."/>
            <person name="Rozas J."/>
            <person name="Rubenfield M.J."/>
            <person name="Ruiz A."/>
            <person name="Russo S."/>
            <person name="Salzberg S.L."/>
            <person name="Sanchez-Gracia A."/>
            <person name="Saranga D.J."/>
            <person name="Sato H."/>
            <person name="Schaeffer S.W."/>
            <person name="Schatz M.C."/>
            <person name="Schlenke T."/>
            <person name="Schwartz R."/>
            <person name="Segarra C."/>
            <person name="Singh R.S."/>
            <person name="Sirot L."/>
            <person name="Sirota M."/>
            <person name="Sisneros N.B."/>
            <person name="Smith C.D."/>
            <person name="Smith T.F."/>
            <person name="Spieth J."/>
            <person name="Stage D.E."/>
            <person name="Stark A."/>
            <person name="Stephan W."/>
            <person name="Strausberg R.L."/>
            <person name="Strempel S."/>
            <person name="Sturgill D."/>
            <person name="Sutton G."/>
            <person name="Sutton G.G."/>
            <person name="Tao W."/>
            <person name="Teichmann S."/>
            <person name="Tobari Y.N."/>
            <person name="Tomimura Y."/>
            <person name="Tsolas J.M."/>
            <person name="Valente V.L."/>
            <person name="Venter E."/>
            <person name="Venter J.C."/>
            <person name="Vicario S."/>
            <person name="Vieira F.G."/>
            <person name="Vilella A.J."/>
            <person name="Villasante A."/>
            <person name="Walenz B."/>
            <person name="Wang J."/>
            <person name="Wasserman M."/>
            <person name="Watts T."/>
            <person name="Wilson D."/>
            <person name="Wilson R.K."/>
            <person name="Wing R.A."/>
            <person name="Wolfner M.F."/>
            <person name="Wong A."/>
            <person name="Wong G.K."/>
            <person name="Wu C.I."/>
            <person name="Wu G."/>
            <person name="Yamamoto D."/>
            <person name="Yang H.P."/>
            <person name="Yang S.P."/>
            <person name="Yorke J.A."/>
            <person name="Yoshida K."/>
            <person name="Zdobnov E."/>
            <person name="Zhang P."/>
            <person name="Zhang Y."/>
            <person name="Zimin A.V."/>
            <person name="Baldwin J."/>
            <person name="Abdouelleil A."/>
            <person name="Abdulkadir J."/>
            <person name="Abebe A."/>
            <person name="Abera B."/>
            <person name="Abreu J."/>
            <person name="Acer S.C."/>
            <person name="Aftuck L."/>
            <person name="Alexander A."/>
            <person name="An P."/>
            <person name="Anderson E."/>
            <person name="Anderson S."/>
            <person name="Arachi H."/>
            <person name="Azer M."/>
            <person name="Bachantsang P."/>
            <person name="Barry A."/>
            <person name="Bayul T."/>
            <person name="Berlin A."/>
            <person name="Bessette D."/>
            <person name="Bloom T."/>
            <person name="Blye J."/>
            <person name="Boguslavskiy L."/>
            <person name="Bonnet C."/>
            <person name="Boukhgalter B."/>
            <person name="Bourzgui I."/>
            <person name="Brown A."/>
            <person name="Cahill P."/>
            <person name="Channer S."/>
            <person name="Cheshatsang Y."/>
            <person name="Chuda L."/>
            <person name="Citroen M."/>
            <person name="Collymore A."/>
            <person name="Cooke P."/>
            <person name="Costello M."/>
            <person name="D'Aco K."/>
            <person name="Daza R."/>
            <person name="De Haan G."/>
            <person name="DeGray S."/>
            <person name="DeMaso C."/>
            <person name="Dhargay N."/>
            <person name="Dooley K."/>
            <person name="Dooley E."/>
            <person name="Doricent M."/>
            <person name="Dorje P."/>
            <person name="Dorjee K."/>
            <person name="Dupes A."/>
            <person name="Elong R."/>
            <person name="Falk J."/>
            <person name="Farina A."/>
            <person name="Faro S."/>
            <person name="Ferguson D."/>
            <person name="Fisher S."/>
            <person name="Foley C.D."/>
            <person name="Franke A."/>
            <person name="Friedrich D."/>
            <person name="Gadbois L."/>
            <person name="Gearin G."/>
            <person name="Gearin C.R."/>
            <person name="Giannoukos G."/>
            <person name="Goode T."/>
            <person name="Graham J."/>
            <person name="Grandbois E."/>
            <person name="Grewal S."/>
            <person name="Gyaltsen K."/>
            <person name="Hafez N."/>
            <person name="Hagos B."/>
            <person name="Hall J."/>
            <person name="Henson C."/>
            <person name="Hollinger A."/>
            <person name="Honan T."/>
            <person name="Huard M.D."/>
            <person name="Hughes L."/>
            <person name="Hurhula B."/>
            <person name="Husby M.E."/>
            <person name="Kamat A."/>
            <person name="Kanga B."/>
            <person name="Kashin S."/>
            <person name="Khazanovich D."/>
            <person name="Kisner P."/>
            <person name="Lance K."/>
            <person name="Lara M."/>
            <person name="Lee W."/>
            <person name="Lennon N."/>
            <person name="Letendre F."/>
            <person name="LeVine R."/>
            <person name="Lipovsky A."/>
            <person name="Liu X."/>
            <person name="Liu J."/>
            <person name="Liu S."/>
            <person name="Lokyitsang T."/>
            <person name="Lokyitsang Y."/>
            <person name="Lubonja R."/>
            <person name="Lui A."/>
            <person name="MacDonald P."/>
            <person name="Magnisalis V."/>
            <person name="Maru K."/>
            <person name="Matthews C."/>
            <person name="McCusker W."/>
            <person name="McDonough S."/>
            <person name="Mehta T."/>
            <person name="Meldrim J."/>
            <person name="Meneus L."/>
            <person name="Mihai O."/>
            <person name="Mihalev A."/>
            <person name="Mihova T."/>
            <person name="Mittelman R."/>
            <person name="Mlenga V."/>
            <person name="Montmayeur A."/>
            <person name="Mulrain L."/>
            <person name="Navidi A."/>
            <person name="Naylor J."/>
            <person name="Negash T."/>
            <person name="Nguyen T."/>
            <person name="Nguyen N."/>
            <person name="Nicol R."/>
            <person name="Norbu C."/>
            <person name="Norbu N."/>
            <person name="Novod N."/>
            <person name="O'Neill B."/>
            <person name="Osman S."/>
            <person name="Markiewicz E."/>
            <person name="Oyono O.L."/>
            <person name="Patti C."/>
            <person name="Phunkhang P."/>
            <person name="Pierre F."/>
            <person name="Priest M."/>
            <person name="Raghuraman S."/>
            <person name="Rege F."/>
            <person name="Reyes R."/>
            <person name="Rise C."/>
            <person name="Rogov P."/>
            <person name="Ross K."/>
            <person name="Ryan E."/>
            <person name="Settipalli S."/>
            <person name="Shea T."/>
            <person name="Sherpa N."/>
            <person name="Shi L."/>
            <person name="Shih D."/>
            <person name="Sparrow T."/>
            <person name="Spaulding J."/>
            <person name="Stalker J."/>
            <person name="Stange-Thomann N."/>
            <person name="Stavropoulos S."/>
            <person name="Stone C."/>
            <person name="Strader C."/>
            <person name="Tesfaye S."/>
            <person name="Thomson T."/>
            <person name="Thoulutsang Y."/>
            <person name="Thoulutsang D."/>
            <person name="Topham K."/>
            <person name="Topping I."/>
            <person name="Tsamla T."/>
            <person name="Vassiliev H."/>
            <person name="Vo A."/>
            <person name="Wangchuk T."/>
            <person name="Wangdi T."/>
            <person name="Weiand M."/>
            <person name="Wilkinson J."/>
            <person name="Wilson A."/>
            <person name="Yadav S."/>
            <person name="Young G."/>
            <person name="Yu Q."/>
            <person name="Zembek L."/>
            <person name="Zhong D."/>
            <person name="Zimmer A."/>
            <person name="Zwirko Z."/>
            <person name="Jaffe D.B."/>
            <person name="Alvarez P."/>
            <person name="Brockman W."/>
            <person name="Butler J."/>
            <person name="Chin C."/>
            <person name="Gnerre S."/>
            <person name="Grabherr M."/>
            <person name="Kleber M."/>
            <person name="Mauceli E."/>
            <person name="MacCallum I."/>
        </authorList>
    </citation>
    <scope>NUCLEOTIDE SEQUENCE [LARGE SCALE GENOMIC DNA]</scope>
    <source>
        <strain evidence="10">TSC#15010-1051.87</strain>
        <strain evidence="11">Tucson 15010-1051.87</strain>
    </source>
</reference>
<gene>
    <name evidence="10" type="primary">Dvir\GJ26809</name>
    <name evidence="10" type="ORF">Dvir_GJ26809</name>
</gene>
<evidence type="ECO:0000256" key="5">
    <source>
        <dbReference type="ARBA" id="ARBA00023136"/>
    </source>
</evidence>
<feature type="region of interest" description="Disordered" evidence="7">
    <location>
        <begin position="932"/>
        <end position="952"/>
    </location>
</feature>
<dbReference type="KEGG" id="dvi:26531579"/>
<dbReference type="PANTHER" id="PTHR22730:SF1">
    <property type="entry name" value="PROMININ-LIKE PROTEIN"/>
    <property type="match status" value="1"/>
</dbReference>
<name>A0A0Q9WHC9_DROVI</name>
<reference evidence="10" key="3">
    <citation type="submission" date="2015-11" db="EMBL/GenBank/DDBJ databases">
        <authorList>
            <consortium name="FlyBase"/>
        </authorList>
    </citation>
    <scope>NUCLEOTIDE SEQUENCE</scope>
    <source>
        <strain evidence="10">TSC#15010-1051.87</strain>
    </source>
</reference>
<evidence type="ECO:0000256" key="1">
    <source>
        <dbReference type="ARBA" id="ARBA00004141"/>
    </source>
</evidence>
<feature type="compositionally biased region" description="Low complexity" evidence="7">
    <location>
        <begin position="932"/>
        <end position="944"/>
    </location>
</feature>
<dbReference type="GO" id="GO:0016020">
    <property type="term" value="C:membrane"/>
    <property type="evidence" value="ECO:0007669"/>
    <property type="project" value="UniProtKB-SubCell"/>
</dbReference>